<evidence type="ECO:0000256" key="1">
    <source>
        <dbReference type="SAM" id="SignalP"/>
    </source>
</evidence>
<keyword evidence="4" id="KW-1185">Reference proteome</keyword>
<comment type="caution">
    <text evidence="3">The sequence shown here is derived from an EMBL/GenBank/DDBJ whole genome shotgun (WGS) entry which is preliminary data.</text>
</comment>
<proteinExistence type="predicted"/>
<reference evidence="3 4" key="1">
    <citation type="submission" date="2016-04" db="EMBL/GenBank/DDBJ databases">
        <authorList>
            <person name="Chen L."/>
            <person name="Zhuang W."/>
            <person name="Wang G."/>
        </authorList>
    </citation>
    <scope>NUCLEOTIDE SEQUENCE [LARGE SCALE GENOMIC DNA]</scope>
    <source>
        <strain evidence="4">GR20</strain>
    </source>
</reference>
<dbReference type="Pfam" id="PF13568">
    <property type="entry name" value="OMP_b-brl_2"/>
    <property type="match status" value="1"/>
</dbReference>
<dbReference type="EMBL" id="LWBO01000001">
    <property type="protein sequence ID" value="OQP55214.1"/>
    <property type="molecule type" value="Genomic_DNA"/>
</dbReference>
<feature type="signal peptide" evidence="1">
    <location>
        <begin position="1"/>
        <end position="19"/>
    </location>
</feature>
<accession>A0ABX3P4X1</accession>
<feature type="domain" description="Outer membrane protein beta-barrel" evidence="2">
    <location>
        <begin position="116"/>
        <end position="254"/>
    </location>
</feature>
<protein>
    <recommendedName>
        <fullName evidence="2">Outer membrane protein beta-barrel domain-containing protein</fullName>
    </recommendedName>
</protein>
<feature type="chain" id="PRO_5046247163" description="Outer membrane protein beta-barrel domain-containing protein" evidence="1">
    <location>
        <begin position="20"/>
        <end position="286"/>
    </location>
</feature>
<name>A0ABX3P4X1_9BACT</name>
<evidence type="ECO:0000313" key="3">
    <source>
        <dbReference type="EMBL" id="OQP55214.1"/>
    </source>
</evidence>
<dbReference type="RefSeq" id="WP_014222799.1">
    <property type="nucleotide sequence ID" value="NZ_LWBO01000001.1"/>
</dbReference>
<evidence type="ECO:0000313" key="4">
    <source>
        <dbReference type="Proteomes" id="UP000192277"/>
    </source>
</evidence>
<keyword evidence="1" id="KW-0732">Signal</keyword>
<gene>
    <name evidence="3" type="ORF">A4D02_02560</name>
</gene>
<sequence length="286" mass="32368">MKQVIILLIGISMCLTGLAQTDSTRNESSPKDSTASENDTIRVGGMIIIKKRRNHDSDNNNEAKTYHRNTKPSRVKTNWWIVDLGFANYNDQTDYKGSAIQDPATGFAPGFGKDQFKLRYGKSVNVNIWAFMQKLNITRGVVNLKYGLGVELNNYRYKEPILYHTSPTQVVLDNSRNYSKNKLAADYVTIPVMLNFNFTPHRKQGFGFSVGASAGYLYSSRQKTITNTNGKQKEHDDFDLKPWKISYIAELGLGPVKLYGSYAATSMFDKGLDQRPYNFGLRLSHF</sequence>
<evidence type="ECO:0000259" key="2">
    <source>
        <dbReference type="Pfam" id="PF13568"/>
    </source>
</evidence>
<dbReference type="Proteomes" id="UP000192277">
    <property type="component" value="Unassembled WGS sequence"/>
</dbReference>
<organism evidence="3 4">
    <name type="scientific">Niastella koreensis</name>
    <dbReference type="NCBI Taxonomy" id="354356"/>
    <lineage>
        <taxon>Bacteria</taxon>
        <taxon>Pseudomonadati</taxon>
        <taxon>Bacteroidota</taxon>
        <taxon>Chitinophagia</taxon>
        <taxon>Chitinophagales</taxon>
        <taxon>Chitinophagaceae</taxon>
        <taxon>Niastella</taxon>
    </lineage>
</organism>
<dbReference type="InterPro" id="IPR025665">
    <property type="entry name" value="Beta-barrel_OMP_2"/>
</dbReference>